<feature type="non-terminal residue" evidence="1">
    <location>
        <position position="76"/>
    </location>
</feature>
<organism evidence="1 2">
    <name type="scientific">Spiromyces aspiralis</name>
    <dbReference type="NCBI Taxonomy" id="68401"/>
    <lineage>
        <taxon>Eukaryota</taxon>
        <taxon>Fungi</taxon>
        <taxon>Fungi incertae sedis</taxon>
        <taxon>Zoopagomycota</taxon>
        <taxon>Kickxellomycotina</taxon>
        <taxon>Kickxellomycetes</taxon>
        <taxon>Kickxellales</taxon>
        <taxon>Kickxellaceae</taxon>
        <taxon>Spiromyces</taxon>
    </lineage>
</organism>
<dbReference type="EMBL" id="JAMZIH010003119">
    <property type="protein sequence ID" value="KAJ1677029.1"/>
    <property type="molecule type" value="Genomic_DNA"/>
</dbReference>
<keyword evidence="2" id="KW-1185">Reference proteome</keyword>
<name>A0ACC1HRP3_9FUNG</name>
<sequence length="76" mass="9222">MSAFLFYLTEKRPALAKQLPNSSIGKQTQIIAQRWNHMNEEERAPWEFKAKADKDRYARERKEYQSAEQQRRQQQH</sequence>
<protein>
    <submittedName>
        <fullName evidence="1">Uncharacterized protein</fullName>
    </submittedName>
</protein>
<evidence type="ECO:0000313" key="1">
    <source>
        <dbReference type="EMBL" id="KAJ1677029.1"/>
    </source>
</evidence>
<proteinExistence type="predicted"/>
<dbReference type="Proteomes" id="UP001145114">
    <property type="component" value="Unassembled WGS sequence"/>
</dbReference>
<comment type="caution">
    <text evidence="1">The sequence shown here is derived from an EMBL/GenBank/DDBJ whole genome shotgun (WGS) entry which is preliminary data.</text>
</comment>
<accession>A0ACC1HRP3</accession>
<evidence type="ECO:0000313" key="2">
    <source>
        <dbReference type="Proteomes" id="UP001145114"/>
    </source>
</evidence>
<gene>
    <name evidence="1" type="ORF">EV182_007025</name>
</gene>
<reference evidence="1" key="1">
    <citation type="submission" date="2022-06" db="EMBL/GenBank/DDBJ databases">
        <title>Phylogenomic reconstructions and comparative analyses of Kickxellomycotina fungi.</title>
        <authorList>
            <person name="Reynolds N.K."/>
            <person name="Stajich J.E."/>
            <person name="Barry K."/>
            <person name="Grigoriev I.V."/>
            <person name="Crous P."/>
            <person name="Smith M.E."/>
        </authorList>
    </citation>
    <scope>NUCLEOTIDE SEQUENCE</scope>
    <source>
        <strain evidence="1">RSA 2271</strain>
    </source>
</reference>